<dbReference type="CDD" id="cd04187">
    <property type="entry name" value="DPM1_like_bac"/>
    <property type="match status" value="1"/>
</dbReference>
<dbReference type="FunFam" id="3.90.550.10:FF:000079">
    <property type="entry name" value="Probable glycosyl transferase"/>
    <property type="match status" value="1"/>
</dbReference>
<evidence type="ECO:0000256" key="9">
    <source>
        <dbReference type="SAM" id="Phobius"/>
    </source>
</evidence>
<feature type="transmembrane region" description="Helical" evidence="9">
    <location>
        <begin position="277"/>
        <end position="304"/>
    </location>
</feature>
<comment type="similarity">
    <text evidence="8">Belongs to the glycosyltransferase 2 family. GtrB subfamily.</text>
</comment>
<keyword evidence="5 9" id="KW-0812">Transmembrane</keyword>
<dbReference type="SUPFAM" id="SSF53448">
    <property type="entry name" value="Nucleotide-diphospho-sugar transferases"/>
    <property type="match status" value="1"/>
</dbReference>
<evidence type="ECO:0000256" key="6">
    <source>
        <dbReference type="ARBA" id="ARBA00022989"/>
    </source>
</evidence>
<evidence type="ECO:0000313" key="12">
    <source>
        <dbReference type="Proteomes" id="UP000231637"/>
    </source>
</evidence>
<dbReference type="KEGG" id="mfn:Ga0123462_0911"/>
<dbReference type="InterPro" id="IPR029044">
    <property type="entry name" value="Nucleotide-diphossugar_trans"/>
</dbReference>
<dbReference type="Proteomes" id="UP000231637">
    <property type="component" value="Chromosome"/>
</dbReference>
<protein>
    <submittedName>
        <fullName evidence="11">Glycosyltransferase involved in cell wall bisynthesis</fullName>
    </submittedName>
</protein>
<dbReference type="EMBL" id="CP018800">
    <property type="protein sequence ID" value="ATX81780.1"/>
    <property type="molecule type" value="Genomic_DNA"/>
</dbReference>
<evidence type="ECO:0000256" key="1">
    <source>
        <dbReference type="ARBA" id="ARBA00004651"/>
    </source>
</evidence>
<keyword evidence="2" id="KW-1003">Cell membrane</keyword>
<name>A0A2K8L369_9PROT</name>
<dbReference type="InterPro" id="IPR001173">
    <property type="entry name" value="Glyco_trans_2-like"/>
</dbReference>
<evidence type="ECO:0000256" key="3">
    <source>
        <dbReference type="ARBA" id="ARBA00022676"/>
    </source>
</evidence>
<keyword evidence="3" id="KW-0328">Glycosyltransferase</keyword>
<evidence type="ECO:0000313" key="11">
    <source>
        <dbReference type="EMBL" id="ATX81780.1"/>
    </source>
</evidence>
<comment type="subcellular location">
    <subcellularLocation>
        <location evidence="1">Cell membrane</location>
        <topology evidence="1">Multi-pass membrane protein</topology>
    </subcellularLocation>
</comment>
<evidence type="ECO:0000256" key="4">
    <source>
        <dbReference type="ARBA" id="ARBA00022679"/>
    </source>
</evidence>
<dbReference type="GO" id="GO:0016757">
    <property type="term" value="F:glycosyltransferase activity"/>
    <property type="evidence" value="ECO:0007669"/>
    <property type="project" value="UniProtKB-KW"/>
</dbReference>
<dbReference type="InterPro" id="IPR050256">
    <property type="entry name" value="Glycosyltransferase_2"/>
</dbReference>
<evidence type="ECO:0000256" key="2">
    <source>
        <dbReference type="ARBA" id="ARBA00022475"/>
    </source>
</evidence>
<dbReference type="PANTHER" id="PTHR48090">
    <property type="entry name" value="UNDECAPRENYL-PHOSPHATE 4-DEOXY-4-FORMAMIDO-L-ARABINOSE TRANSFERASE-RELATED"/>
    <property type="match status" value="1"/>
</dbReference>
<keyword evidence="12" id="KW-1185">Reference proteome</keyword>
<reference evidence="11 12" key="1">
    <citation type="submission" date="2016-12" db="EMBL/GenBank/DDBJ databases">
        <title>Isolation and genomic insights into novel planktonic Zetaproteobacteria from stratified waters of the Chesapeake Bay.</title>
        <authorList>
            <person name="McAllister S.M."/>
            <person name="Kato S."/>
            <person name="Chan C.S."/>
            <person name="Chiu B.K."/>
            <person name="Field E.K."/>
        </authorList>
    </citation>
    <scope>NUCLEOTIDE SEQUENCE [LARGE SCALE GENOMIC DNA]</scope>
    <source>
        <strain evidence="11 12">CP-8</strain>
    </source>
</reference>
<dbReference type="Pfam" id="PF00535">
    <property type="entry name" value="Glycos_transf_2"/>
    <property type="match status" value="1"/>
</dbReference>
<feature type="transmembrane region" description="Helical" evidence="9">
    <location>
        <begin position="245"/>
        <end position="271"/>
    </location>
</feature>
<keyword evidence="6 9" id="KW-1133">Transmembrane helix</keyword>
<evidence type="ECO:0000256" key="5">
    <source>
        <dbReference type="ARBA" id="ARBA00022692"/>
    </source>
</evidence>
<evidence type="ECO:0000256" key="8">
    <source>
        <dbReference type="ARBA" id="ARBA00038152"/>
    </source>
</evidence>
<evidence type="ECO:0000256" key="7">
    <source>
        <dbReference type="ARBA" id="ARBA00023136"/>
    </source>
</evidence>
<evidence type="ECO:0000259" key="10">
    <source>
        <dbReference type="Pfam" id="PF00535"/>
    </source>
</evidence>
<sequence>MDAELKRTNREMQNAAPKLLTVVAPVFNEGDVLREFYERLLKVLCQIEMRYEILFVNDGSEDETLSIIDKLRDHDPNVGVIDLTRNFGKEIALTAGLDHARGDAVINIDADLQDPPELIPRLIEKWQEGYDVVYATRTDRRGESSLRKFSASIFYRLIHWSASIRIPRDTGDYRLLSRRAVNALIKLREQHRFMKGLFSWIGYSQVGIPFEREPREAGSSKWSFWQLWNFALEGLTSFTTVPLKVASYVGALTATCAFLYGMKIIIATLLFGDPVAGYPTIMVTMLFLGGVQLLSIGVLGEYMARIFDESKKRPLYLVKTYLPSESNTPDGEQ</sequence>
<dbReference type="RefSeq" id="WP_232726624.1">
    <property type="nucleotide sequence ID" value="NZ_CP018800.1"/>
</dbReference>
<dbReference type="Gene3D" id="3.90.550.10">
    <property type="entry name" value="Spore Coat Polysaccharide Biosynthesis Protein SpsA, Chain A"/>
    <property type="match status" value="1"/>
</dbReference>
<gene>
    <name evidence="11" type="ORF">Ga0123462_0911</name>
</gene>
<dbReference type="AlphaFoldDB" id="A0A2K8L369"/>
<keyword evidence="7 9" id="KW-0472">Membrane</keyword>
<keyword evidence="4 11" id="KW-0808">Transferase</keyword>
<accession>A0A2K8L369</accession>
<dbReference type="PANTHER" id="PTHR48090:SF1">
    <property type="entry name" value="PROPHAGE BACTOPRENOL GLUCOSYL TRANSFERASE HOMOLOG"/>
    <property type="match status" value="1"/>
</dbReference>
<feature type="domain" description="Glycosyltransferase 2-like" evidence="10">
    <location>
        <begin position="21"/>
        <end position="182"/>
    </location>
</feature>
<proteinExistence type="inferred from homology"/>
<dbReference type="GO" id="GO:0005886">
    <property type="term" value="C:plasma membrane"/>
    <property type="evidence" value="ECO:0007669"/>
    <property type="project" value="UniProtKB-SubCell"/>
</dbReference>
<organism evidence="11 12">
    <name type="scientific">Mariprofundus ferrinatatus</name>
    <dbReference type="NCBI Taxonomy" id="1921087"/>
    <lineage>
        <taxon>Bacteria</taxon>
        <taxon>Pseudomonadati</taxon>
        <taxon>Pseudomonadota</taxon>
        <taxon>Candidatius Mariprofundia</taxon>
        <taxon>Mariprofundales</taxon>
        <taxon>Mariprofundaceae</taxon>
        <taxon>Mariprofundus</taxon>
    </lineage>
</organism>